<accession>A0A2K3MPN8</accession>
<name>A0A2K3MPN8_TRIPR</name>
<dbReference type="EMBL" id="ASHM01010861">
    <property type="protein sequence ID" value="PNX92737.1"/>
    <property type="molecule type" value="Genomic_DNA"/>
</dbReference>
<dbReference type="Proteomes" id="UP000236291">
    <property type="component" value="Unassembled WGS sequence"/>
</dbReference>
<evidence type="ECO:0000313" key="1">
    <source>
        <dbReference type="EMBL" id="PNX92737.1"/>
    </source>
</evidence>
<reference evidence="1 2" key="1">
    <citation type="journal article" date="2014" name="Am. J. Bot.">
        <title>Genome assembly and annotation for red clover (Trifolium pratense; Fabaceae).</title>
        <authorList>
            <person name="Istvanek J."/>
            <person name="Jaros M."/>
            <person name="Krenek A."/>
            <person name="Repkova J."/>
        </authorList>
    </citation>
    <scope>NUCLEOTIDE SEQUENCE [LARGE SCALE GENOMIC DNA]</scope>
    <source>
        <strain evidence="2">cv. Tatra</strain>
        <tissue evidence="1">Young leaves</tissue>
    </source>
</reference>
<organism evidence="1 2">
    <name type="scientific">Trifolium pratense</name>
    <name type="common">Red clover</name>
    <dbReference type="NCBI Taxonomy" id="57577"/>
    <lineage>
        <taxon>Eukaryota</taxon>
        <taxon>Viridiplantae</taxon>
        <taxon>Streptophyta</taxon>
        <taxon>Embryophyta</taxon>
        <taxon>Tracheophyta</taxon>
        <taxon>Spermatophyta</taxon>
        <taxon>Magnoliopsida</taxon>
        <taxon>eudicotyledons</taxon>
        <taxon>Gunneridae</taxon>
        <taxon>Pentapetalae</taxon>
        <taxon>rosids</taxon>
        <taxon>fabids</taxon>
        <taxon>Fabales</taxon>
        <taxon>Fabaceae</taxon>
        <taxon>Papilionoideae</taxon>
        <taxon>50 kb inversion clade</taxon>
        <taxon>NPAAA clade</taxon>
        <taxon>Hologalegina</taxon>
        <taxon>IRL clade</taxon>
        <taxon>Trifolieae</taxon>
        <taxon>Trifolium</taxon>
    </lineage>
</organism>
<reference evidence="1 2" key="2">
    <citation type="journal article" date="2017" name="Front. Plant Sci.">
        <title>Gene Classification and Mining of Molecular Markers Useful in Red Clover (Trifolium pratense) Breeding.</title>
        <authorList>
            <person name="Istvanek J."/>
            <person name="Dluhosova J."/>
            <person name="Dluhos P."/>
            <person name="Patkova L."/>
            <person name="Nedelnik J."/>
            <person name="Repkova J."/>
        </authorList>
    </citation>
    <scope>NUCLEOTIDE SEQUENCE [LARGE SCALE GENOMIC DNA]</scope>
    <source>
        <strain evidence="2">cv. Tatra</strain>
        <tissue evidence="1">Young leaves</tissue>
    </source>
</reference>
<sequence length="107" mass="12185">MAHMDPASIRAAAHRERVAAEKARYDIEARAAALQYGSAGYPVRDYDELKEARSKLMRNHPRGTVQKVYIIKDDLNDKAVKNLERHAKDMADQAGYYVIFMDVHPDP</sequence>
<gene>
    <name evidence="1" type="ORF">L195_g015878</name>
</gene>
<proteinExistence type="predicted"/>
<comment type="caution">
    <text evidence="1">The sequence shown here is derived from an EMBL/GenBank/DDBJ whole genome shotgun (WGS) entry which is preliminary data.</text>
</comment>
<protein>
    <submittedName>
        <fullName evidence="1">Uncharacterized protein</fullName>
    </submittedName>
</protein>
<evidence type="ECO:0000313" key="2">
    <source>
        <dbReference type="Proteomes" id="UP000236291"/>
    </source>
</evidence>
<dbReference type="AlphaFoldDB" id="A0A2K3MPN8"/>